<organism evidence="1 2">
    <name type="scientific">Jejuia pallidilutea</name>
    <dbReference type="NCBI Taxonomy" id="504487"/>
    <lineage>
        <taxon>Bacteria</taxon>
        <taxon>Pseudomonadati</taxon>
        <taxon>Bacteroidota</taxon>
        <taxon>Flavobacteriia</taxon>
        <taxon>Flavobacteriales</taxon>
        <taxon>Flavobacteriaceae</taxon>
        <taxon>Jejuia</taxon>
    </lineage>
</organism>
<dbReference type="EMBL" id="BBNS01000017">
    <property type="protein sequence ID" value="GAL71967.1"/>
    <property type="molecule type" value="Genomic_DNA"/>
</dbReference>
<name>A0A090WX86_9FLAO</name>
<dbReference type="Proteomes" id="UP000029646">
    <property type="component" value="Unassembled WGS sequence"/>
</dbReference>
<dbReference type="AlphaFoldDB" id="A0A090WX86"/>
<sequence length="507" mass="54963">MNQELIEIVDVSGTPTPFLIKGDVIPVGITKNEINSMPWTDLAAYYPMSVYTYTNTDDMSGNNIQGALRNLNTVDFQTAPLPYQTQAAGSWDATGTWLNNAVQDLPNSLSIVDGTTPIDWNIVEINHNTYLGATPTLVRSRDCAVQGLILDSGDLQVNGDTAANEGIGLTVTHYLKLDGTIDLEGESQLVQTDRSDFDATSTGTLERDQQGVASSYIYNYWSSPVSPTSNADYTVSSVFNNVGFLTSGYNGTASPVQNADYWIWSYANLPNNDYAQWQHTRSTTAIPVGQGFTMKGPGVATPEQNYEFLGQPNNGDFSLPITVDNDFLIGNPYPSALDANAFILDNLSTTDGGTNTQNIITGALYFWDHFSDSTHTLGEYQGGYAVYTLLGGTLAISSDARINATYVSGTKRPERYIPVGQGFFVSAVNDPTITGLSQPIVGGNILIKNSQRVFQKEIVTGSNSGSIFVKGKKNNKSVTNNGIVDTRQKIRLVFDSPNGYHRELLTG</sequence>
<evidence type="ECO:0000313" key="2">
    <source>
        <dbReference type="Proteomes" id="UP000029646"/>
    </source>
</evidence>
<gene>
    <name evidence="1" type="ORF">JCM19302_474</name>
</gene>
<comment type="caution">
    <text evidence="1">The sequence shown here is derived from an EMBL/GenBank/DDBJ whole genome shotgun (WGS) entry which is preliminary data.</text>
</comment>
<accession>A0A090WX86</accession>
<proteinExistence type="predicted"/>
<protein>
    <submittedName>
        <fullName evidence="1">Internalin putative</fullName>
    </submittedName>
</protein>
<evidence type="ECO:0000313" key="1">
    <source>
        <dbReference type="EMBL" id="GAL71967.1"/>
    </source>
</evidence>
<reference evidence="1 2" key="1">
    <citation type="journal article" date="2014" name="Genome Announc.">
        <title>Draft Genome Sequence of Marine Flavobacterium Jejuia pallidilutea Strain 11shimoA1 and Pigmentation Mutants.</title>
        <authorList>
            <person name="Takatani N."/>
            <person name="Nakanishi M."/>
            <person name="Meirelles P."/>
            <person name="Mino S."/>
            <person name="Suda W."/>
            <person name="Oshima K."/>
            <person name="Hattori M."/>
            <person name="Ohkuma M."/>
            <person name="Hosokawa M."/>
            <person name="Miyashita K."/>
            <person name="Thompson F.L."/>
            <person name="Niwa A."/>
            <person name="Sawabe T."/>
            <person name="Sawabe T."/>
        </authorList>
    </citation>
    <scope>NUCLEOTIDE SEQUENCE [LARGE SCALE GENOMIC DNA]</scope>
    <source>
        <strain evidence="2">JCM19302</strain>
    </source>
</reference>